<evidence type="ECO:0000256" key="1">
    <source>
        <dbReference type="SAM" id="MobiDB-lite"/>
    </source>
</evidence>
<gene>
    <name evidence="2" type="ORF">C492_22362</name>
</gene>
<dbReference type="EMBL" id="AOIA01000167">
    <property type="protein sequence ID" value="ELY50566.1"/>
    <property type="molecule type" value="Genomic_DNA"/>
</dbReference>
<organism evidence="2 3">
    <name type="scientific">Natronococcus jeotgali DSM 18795</name>
    <dbReference type="NCBI Taxonomy" id="1227498"/>
    <lineage>
        <taxon>Archaea</taxon>
        <taxon>Methanobacteriati</taxon>
        <taxon>Methanobacteriota</taxon>
        <taxon>Stenosarchaea group</taxon>
        <taxon>Halobacteria</taxon>
        <taxon>Halobacteriales</taxon>
        <taxon>Natrialbaceae</taxon>
        <taxon>Natronococcus</taxon>
    </lineage>
</organism>
<proteinExistence type="predicted"/>
<evidence type="ECO:0000313" key="2">
    <source>
        <dbReference type="EMBL" id="ELY50566.1"/>
    </source>
</evidence>
<dbReference type="RefSeq" id="WP_008427589.1">
    <property type="nucleotide sequence ID" value="NZ_AOIA01000167.1"/>
</dbReference>
<evidence type="ECO:0008006" key="4">
    <source>
        <dbReference type="Google" id="ProtNLM"/>
    </source>
</evidence>
<comment type="caution">
    <text evidence="2">The sequence shown here is derived from an EMBL/GenBank/DDBJ whole genome shotgun (WGS) entry which is preliminary data.</text>
</comment>
<evidence type="ECO:0000313" key="3">
    <source>
        <dbReference type="Proteomes" id="UP000011531"/>
    </source>
</evidence>
<sequence length="82" mass="8794">MPRTVIVDGEEMVVGEKTTVAAVRKFADVPDGAVAFYRRDGTVRLLEDTETVAERIPDGGALEFRAGPIGEGTDLATDGERE</sequence>
<reference evidence="2 3" key="1">
    <citation type="journal article" date="2014" name="PLoS Genet.">
        <title>Phylogenetically driven sequencing of extremely halophilic archaea reveals strategies for static and dynamic osmo-response.</title>
        <authorList>
            <person name="Becker E.A."/>
            <person name="Seitzer P.M."/>
            <person name="Tritt A."/>
            <person name="Larsen D."/>
            <person name="Krusor M."/>
            <person name="Yao A.I."/>
            <person name="Wu D."/>
            <person name="Madern D."/>
            <person name="Eisen J.A."/>
            <person name="Darling A.E."/>
            <person name="Facciotti M.T."/>
        </authorList>
    </citation>
    <scope>NUCLEOTIDE SEQUENCE [LARGE SCALE GENOMIC DNA]</scope>
    <source>
        <strain evidence="2 3">DSM 18795</strain>
    </source>
</reference>
<dbReference type="AlphaFoldDB" id="L9WMY8"/>
<dbReference type="OrthoDB" id="203594at2157"/>
<feature type="region of interest" description="Disordered" evidence="1">
    <location>
        <begin position="62"/>
        <end position="82"/>
    </location>
</feature>
<keyword evidence="3" id="KW-1185">Reference proteome</keyword>
<name>L9WMY8_9EURY</name>
<dbReference type="Proteomes" id="UP000011531">
    <property type="component" value="Unassembled WGS sequence"/>
</dbReference>
<protein>
    <recommendedName>
        <fullName evidence="4">Multi-ubiquitin domain-containing protein</fullName>
    </recommendedName>
</protein>
<accession>L9WMY8</accession>